<evidence type="ECO:0000256" key="2">
    <source>
        <dbReference type="SAM" id="Phobius"/>
    </source>
</evidence>
<reference evidence="3 4" key="1">
    <citation type="submission" date="2019-04" db="EMBL/GenBank/DDBJ databases">
        <authorList>
            <person name="Li Y."/>
            <person name="Wang J."/>
        </authorList>
    </citation>
    <scope>NUCLEOTIDE SEQUENCE [LARGE SCALE GENOMIC DNA]</scope>
    <source>
        <strain evidence="3 4">DSM 14668</strain>
    </source>
</reference>
<dbReference type="EMBL" id="SSMQ01000027">
    <property type="protein sequence ID" value="TKD03811.1"/>
    <property type="molecule type" value="Genomic_DNA"/>
</dbReference>
<dbReference type="AlphaFoldDB" id="A0A4U1J8U1"/>
<name>A0A4U1J8U1_9BACT</name>
<gene>
    <name evidence="3" type="ORF">E8A74_24815</name>
</gene>
<protein>
    <submittedName>
        <fullName evidence="3">Uncharacterized protein</fullName>
    </submittedName>
</protein>
<sequence>MQKKEPNRWVGRLVVLVGVGTLGLMAALRPWQTPALVSVEAVEQEVQKPREKDARVDVGPRKSASPPRLPHVKQAIEIVEERAEEDEEAPKFVEKVVREDPALAEIYYFRQHVLLDPIEREQYHELLADEWMLDKVRKDLLHPPEIHETVQGNTKRLMEIDFLRDAVAWAENPSREEVLSTIEAMILADNYPDGMGMDMRISISGNKMELYSLLYEFAPERAAGLVDKARGTKVAQLVEYLSTAIPARKQRELANAITP</sequence>
<dbReference type="RefSeq" id="WP_136931545.1">
    <property type="nucleotide sequence ID" value="NZ_SSMQ01000027.1"/>
</dbReference>
<evidence type="ECO:0000256" key="1">
    <source>
        <dbReference type="SAM" id="MobiDB-lite"/>
    </source>
</evidence>
<keyword evidence="2" id="KW-0812">Transmembrane</keyword>
<organism evidence="3 4">
    <name type="scientific">Polyangium fumosum</name>
    <dbReference type="NCBI Taxonomy" id="889272"/>
    <lineage>
        <taxon>Bacteria</taxon>
        <taxon>Pseudomonadati</taxon>
        <taxon>Myxococcota</taxon>
        <taxon>Polyangia</taxon>
        <taxon>Polyangiales</taxon>
        <taxon>Polyangiaceae</taxon>
        <taxon>Polyangium</taxon>
    </lineage>
</organism>
<evidence type="ECO:0000313" key="4">
    <source>
        <dbReference type="Proteomes" id="UP000309215"/>
    </source>
</evidence>
<comment type="caution">
    <text evidence="3">The sequence shown here is derived from an EMBL/GenBank/DDBJ whole genome shotgun (WGS) entry which is preliminary data.</text>
</comment>
<feature type="transmembrane region" description="Helical" evidence="2">
    <location>
        <begin position="9"/>
        <end position="28"/>
    </location>
</feature>
<feature type="compositionally biased region" description="Basic and acidic residues" evidence="1">
    <location>
        <begin position="48"/>
        <end position="60"/>
    </location>
</feature>
<evidence type="ECO:0000313" key="3">
    <source>
        <dbReference type="EMBL" id="TKD03811.1"/>
    </source>
</evidence>
<keyword evidence="4" id="KW-1185">Reference proteome</keyword>
<dbReference type="OrthoDB" id="5522488at2"/>
<accession>A0A4U1J8U1</accession>
<feature type="region of interest" description="Disordered" evidence="1">
    <location>
        <begin position="48"/>
        <end position="69"/>
    </location>
</feature>
<dbReference type="Proteomes" id="UP000309215">
    <property type="component" value="Unassembled WGS sequence"/>
</dbReference>
<keyword evidence="2" id="KW-0472">Membrane</keyword>
<keyword evidence="2" id="KW-1133">Transmembrane helix</keyword>
<proteinExistence type="predicted"/>